<keyword evidence="2" id="KW-1185">Reference proteome</keyword>
<sequence length="100" mass="11417">MLCQSRQDGFAWQSTRQATPAALAVKSDWTRYINKILIGGAQRRSYHSCIKKEVNEKKKLREVSRHFGSPPRQKSNLETFLVREGNSEAGFEVAILNFGF</sequence>
<reference evidence="1 2" key="1">
    <citation type="submission" date="2019-05" db="EMBL/GenBank/DDBJ databases">
        <title>Another draft genome of Portunus trituberculatus and its Hox gene families provides insights of decapod evolution.</title>
        <authorList>
            <person name="Jeong J.-H."/>
            <person name="Song I."/>
            <person name="Kim S."/>
            <person name="Choi T."/>
            <person name="Kim D."/>
            <person name="Ryu S."/>
            <person name="Kim W."/>
        </authorList>
    </citation>
    <scope>NUCLEOTIDE SEQUENCE [LARGE SCALE GENOMIC DNA]</scope>
    <source>
        <tissue evidence="1">Muscle</tissue>
    </source>
</reference>
<proteinExistence type="predicted"/>
<organism evidence="1 2">
    <name type="scientific">Portunus trituberculatus</name>
    <name type="common">Swimming crab</name>
    <name type="synonym">Neptunus trituberculatus</name>
    <dbReference type="NCBI Taxonomy" id="210409"/>
    <lineage>
        <taxon>Eukaryota</taxon>
        <taxon>Metazoa</taxon>
        <taxon>Ecdysozoa</taxon>
        <taxon>Arthropoda</taxon>
        <taxon>Crustacea</taxon>
        <taxon>Multicrustacea</taxon>
        <taxon>Malacostraca</taxon>
        <taxon>Eumalacostraca</taxon>
        <taxon>Eucarida</taxon>
        <taxon>Decapoda</taxon>
        <taxon>Pleocyemata</taxon>
        <taxon>Brachyura</taxon>
        <taxon>Eubrachyura</taxon>
        <taxon>Portunoidea</taxon>
        <taxon>Portunidae</taxon>
        <taxon>Portuninae</taxon>
        <taxon>Portunus</taxon>
    </lineage>
</organism>
<gene>
    <name evidence="1" type="ORF">E2C01_046177</name>
</gene>
<accession>A0A5B7G090</accession>
<name>A0A5B7G090_PORTR</name>
<protein>
    <submittedName>
        <fullName evidence="1">Uncharacterized protein</fullName>
    </submittedName>
</protein>
<evidence type="ECO:0000313" key="2">
    <source>
        <dbReference type="Proteomes" id="UP000324222"/>
    </source>
</evidence>
<dbReference type="AlphaFoldDB" id="A0A5B7G090"/>
<evidence type="ECO:0000313" key="1">
    <source>
        <dbReference type="EMBL" id="MPC52312.1"/>
    </source>
</evidence>
<comment type="caution">
    <text evidence="1">The sequence shown here is derived from an EMBL/GenBank/DDBJ whole genome shotgun (WGS) entry which is preliminary data.</text>
</comment>
<dbReference type="Proteomes" id="UP000324222">
    <property type="component" value="Unassembled WGS sequence"/>
</dbReference>
<dbReference type="EMBL" id="VSRR010010775">
    <property type="protein sequence ID" value="MPC52312.1"/>
    <property type="molecule type" value="Genomic_DNA"/>
</dbReference>